<dbReference type="InterPro" id="IPR002078">
    <property type="entry name" value="Sigma_54_int"/>
</dbReference>
<dbReference type="PROSITE" id="PS00688">
    <property type="entry name" value="SIGMA54_INTERACT_3"/>
    <property type="match status" value="1"/>
</dbReference>
<dbReference type="PROSITE" id="PS50045">
    <property type="entry name" value="SIGMA54_INTERACT_4"/>
    <property type="match status" value="1"/>
</dbReference>
<evidence type="ECO:0000313" key="9">
    <source>
        <dbReference type="Proteomes" id="UP000427906"/>
    </source>
</evidence>
<dbReference type="SUPFAM" id="SSF55785">
    <property type="entry name" value="PYP-like sensor domain (PAS domain)"/>
    <property type="match status" value="1"/>
</dbReference>
<evidence type="ECO:0000256" key="3">
    <source>
        <dbReference type="ARBA" id="ARBA00023015"/>
    </source>
</evidence>
<evidence type="ECO:0000313" key="8">
    <source>
        <dbReference type="EMBL" id="BBO71186.1"/>
    </source>
</evidence>
<dbReference type="Gene3D" id="3.40.50.300">
    <property type="entry name" value="P-loop containing nucleotide triphosphate hydrolases"/>
    <property type="match status" value="1"/>
</dbReference>
<dbReference type="Gene3D" id="1.10.10.60">
    <property type="entry name" value="Homeodomain-like"/>
    <property type="match status" value="1"/>
</dbReference>
<dbReference type="InterPro" id="IPR003593">
    <property type="entry name" value="AAA+_ATPase"/>
</dbReference>
<dbReference type="AlphaFoldDB" id="A0A5K7YPN0"/>
<evidence type="ECO:0000256" key="1">
    <source>
        <dbReference type="ARBA" id="ARBA00022741"/>
    </source>
</evidence>
<feature type="domain" description="PAS" evidence="7">
    <location>
        <begin position="8"/>
        <end position="52"/>
    </location>
</feature>
<dbReference type="InterPro" id="IPR058031">
    <property type="entry name" value="AAA_lid_NorR"/>
</dbReference>
<keyword evidence="1" id="KW-0547">Nucleotide-binding</keyword>
<keyword evidence="9" id="KW-1185">Reference proteome</keyword>
<dbReference type="InterPro" id="IPR009057">
    <property type="entry name" value="Homeodomain-like_sf"/>
</dbReference>
<dbReference type="InterPro" id="IPR035965">
    <property type="entry name" value="PAS-like_dom_sf"/>
</dbReference>
<protein>
    <submittedName>
        <fullName evidence="8">Fis family transcriptional regulator</fullName>
    </submittedName>
</protein>
<evidence type="ECO:0000259" key="7">
    <source>
        <dbReference type="PROSITE" id="PS50112"/>
    </source>
</evidence>
<dbReference type="PANTHER" id="PTHR32071">
    <property type="entry name" value="TRANSCRIPTIONAL REGULATORY PROTEIN"/>
    <property type="match status" value="1"/>
</dbReference>
<dbReference type="InterPro" id="IPR000014">
    <property type="entry name" value="PAS"/>
</dbReference>
<dbReference type="InterPro" id="IPR027417">
    <property type="entry name" value="P-loop_NTPase"/>
</dbReference>
<keyword evidence="4" id="KW-0238">DNA-binding</keyword>
<dbReference type="InterPro" id="IPR025943">
    <property type="entry name" value="Sigma_54_int_dom_ATP-bd_2"/>
</dbReference>
<dbReference type="Gene3D" id="1.10.8.60">
    <property type="match status" value="1"/>
</dbReference>
<dbReference type="Pfam" id="PF13426">
    <property type="entry name" value="PAS_9"/>
    <property type="match status" value="1"/>
</dbReference>
<dbReference type="Proteomes" id="UP000427906">
    <property type="component" value="Chromosome"/>
</dbReference>
<name>A0A5K7YPN0_9BACT</name>
<dbReference type="FunFam" id="3.40.50.300:FF:000006">
    <property type="entry name" value="DNA-binding transcriptional regulator NtrC"/>
    <property type="match status" value="1"/>
</dbReference>
<dbReference type="RefSeq" id="WP_155319059.1">
    <property type="nucleotide sequence ID" value="NZ_AP021874.1"/>
</dbReference>
<dbReference type="EMBL" id="AP021874">
    <property type="protein sequence ID" value="BBO71186.1"/>
    <property type="molecule type" value="Genomic_DNA"/>
</dbReference>
<keyword evidence="3" id="KW-0805">Transcription regulation</keyword>
<dbReference type="Pfam" id="PF25601">
    <property type="entry name" value="AAA_lid_14"/>
    <property type="match status" value="1"/>
</dbReference>
<dbReference type="Pfam" id="PF02954">
    <property type="entry name" value="HTH_8"/>
    <property type="match status" value="1"/>
</dbReference>
<evidence type="ECO:0000259" key="6">
    <source>
        <dbReference type="PROSITE" id="PS50045"/>
    </source>
</evidence>
<dbReference type="GO" id="GO:0043565">
    <property type="term" value="F:sequence-specific DNA binding"/>
    <property type="evidence" value="ECO:0007669"/>
    <property type="project" value="InterPro"/>
</dbReference>
<dbReference type="Gene3D" id="3.30.450.20">
    <property type="entry name" value="PAS domain"/>
    <property type="match status" value="1"/>
</dbReference>
<dbReference type="PROSITE" id="PS00676">
    <property type="entry name" value="SIGMA54_INTERACT_2"/>
    <property type="match status" value="1"/>
</dbReference>
<dbReference type="SMART" id="SM00382">
    <property type="entry name" value="AAA"/>
    <property type="match status" value="1"/>
</dbReference>
<dbReference type="SUPFAM" id="SSF52540">
    <property type="entry name" value="P-loop containing nucleoside triphosphate hydrolases"/>
    <property type="match status" value="1"/>
</dbReference>
<keyword evidence="2" id="KW-0067">ATP-binding</keyword>
<evidence type="ECO:0000256" key="5">
    <source>
        <dbReference type="ARBA" id="ARBA00023163"/>
    </source>
</evidence>
<dbReference type="InterPro" id="IPR002197">
    <property type="entry name" value="HTH_Fis"/>
</dbReference>
<evidence type="ECO:0000256" key="4">
    <source>
        <dbReference type="ARBA" id="ARBA00023125"/>
    </source>
</evidence>
<dbReference type="InterPro" id="IPR025944">
    <property type="entry name" value="Sigma_54_int_dom_CS"/>
</dbReference>
<dbReference type="GO" id="GO:0006355">
    <property type="term" value="P:regulation of DNA-templated transcription"/>
    <property type="evidence" value="ECO:0007669"/>
    <property type="project" value="InterPro"/>
</dbReference>
<gene>
    <name evidence="8" type="ORF">DSCA_51160</name>
</gene>
<proteinExistence type="predicted"/>
<sequence length="447" mass="49744">MNFPKKQIQAHHQIILDSIADGVFTVDMEMRITSFNRAAEEITGFSRNDAVGLACFDVLRANVCEENCLLRQTIKTEQPVINFPVYILRADKKLIPISVTTALLKDAGGQTIGGVETFRDLTAVDKLRKVIRKQHSFEDIVSKNAKMQDLFAILPQVAESNCSVLIEGDSGTGKELVARAIHNNSPVRNGPFVAINCGALPDNLCESELFGYKAGAFTDAKKDKPGRFALAQNGTLFLDEIGDISPAVQSRLLRVLEEKVYEPLGATKACATNARVITATNRDLQKLVRNGKFRDDLYFRIDIVKLSLPPLSNRKEDIPLLLDHFIDQFNHLSGKKIVGISQKAVAALMLYDWPGNVRELENAIEHAFVLCLDGIIRLHHLPARVVPQCGLPLGATGLSLREAEKRTIVQALERNRWKKMATARELDIDKNTLRRKIKRLGIVEPHS</sequence>
<feature type="domain" description="Sigma-54 factor interaction" evidence="6">
    <location>
        <begin position="140"/>
        <end position="369"/>
    </location>
</feature>
<keyword evidence="5" id="KW-0804">Transcription</keyword>
<dbReference type="PROSITE" id="PS00675">
    <property type="entry name" value="SIGMA54_INTERACT_1"/>
    <property type="match status" value="1"/>
</dbReference>
<reference evidence="8 9" key="1">
    <citation type="submission" date="2019-11" db="EMBL/GenBank/DDBJ databases">
        <title>Comparative genomics of hydrocarbon-degrading Desulfosarcina strains.</title>
        <authorList>
            <person name="Watanabe M."/>
            <person name="Kojima H."/>
            <person name="Fukui M."/>
        </authorList>
    </citation>
    <scope>NUCLEOTIDE SEQUENCE [LARGE SCALE GENOMIC DNA]</scope>
    <source>
        <strain evidence="8 9">PL12</strain>
    </source>
</reference>
<accession>A0A5K7YPN0</accession>
<dbReference type="KEGG" id="dalk:DSCA_51160"/>
<dbReference type="PROSITE" id="PS50112">
    <property type="entry name" value="PAS"/>
    <property type="match status" value="1"/>
</dbReference>
<dbReference type="PRINTS" id="PR01590">
    <property type="entry name" value="HTHFIS"/>
</dbReference>
<dbReference type="PANTHER" id="PTHR32071:SF57">
    <property type="entry name" value="C4-DICARBOXYLATE TRANSPORT TRANSCRIPTIONAL REGULATORY PROTEIN DCTD"/>
    <property type="match status" value="1"/>
</dbReference>
<dbReference type="SUPFAM" id="SSF46689">
    <property type="entry name" value="Homeodomain-like"/>
    <property type="match status" value="1"/>
</dbReference>
<dbReference type="NCBIfam" id="TIGR00229">
    <property type="entry name" value="sensory_box"/>
    <property type="match status" value="1"/>
</dbReference>
<dbReference type="CDD" id="cd00130">
    <property type="entry name" value="PAS"/>
    <property type="match status" value="1"/>
</dbReference>
<evidence type="ECO:0000256" key="2">
    <source>
        <dbReference type="ARBA" id="ARBA00022840"/>
    </source>
</evidence>
<dbReference type="CDD" id="cd00009">
    <property type="entry name" value="AAA"/>
    <property type="match status" value="1"/>
</dbReference>
<dbReference type="Pfam" id="PF00158">
    <property type="entry name" value="Sigma54_activat"/>
    <property type="match status" value="1"/>
</dbReference>
<dbReference type="GO" id="GO:0005524">
    <property type="term" value="F:ATP binding"/>
    <property type="evidence" value="ECO:0007669"/>
    <property type="project" value="UniProtKB-KW"/>
</dbReference>
<organism evidence="8 9">
    <name type="scientific">Desulfosarcina alkanivorans</name>
    <dbReference type="NCBI Taxonomy" id="571177"/>
    <lineage>
        <taxon>Bacteria</taxon>
        <taxon>Pseudomonadati</taxon>
        <taxon>Thermodesulfobacteriota</taxon>
        <taxon>Desulfobacteria</taxon>
        <taxon>Desulfobacterales</taxon>
        <taxon>Desulfosarcinaceae</taxon>
        <taxon>Desulfosarcina</taxon>
    </lineage>
</organism>
<dbReference type="InterPro" id="IPR025662">
    <property type="entry name" value="Sigma_54_int_dom_ATP-bd_1"/>
</dbReference>
<dbReference type="OrthoDB" id="5413348at2"/>
<dbReference type="SMART" id="SM00091">
    <property type="entry name" value="PAS"/>
    <property type="match status" value="1"/>
</dbReference>